<dbReference type="Pfam" id="PF13414">
    <property type="entry name" value="TPR_11"/>
    <property type="match status" value="1"/>
</dbReference>
<reference evidence="3 4" key="1">
    <citation type="submission" date="2019-01" db="EMBL/GenBank/DDBJ databases">
        <title>Mucilaginibacter antarcticum sp. nov., isolated from antarctic soil.</title>
        <authorList>
            <person name="Yan Y.-Q."/>
            <person name="Du Z.-J."/>
        </authorList>
    </citation>
    <scope>NUCLEOTIDE SEQUENCE [LARGE SCALE GENOMIC DNA]</scope>
    <source>
        <strain evidence="3 4">F01003</strain>
    </source>
</reference>
<feature type="chain" id="PRO_5018597751" evidence="2">
    <location>
        <begin position="21"/>
        <end position="416"/>
    </location>
</feature>
<feature type="repeat" description="TPR" evidence="1">
    <location>
        <begin position="288"/>
        <end position="321"/>
    </location>
</feature>
<organism evidence="3 4">
    <name type="scientific">Mucilaginibacter gilvus</name>
    <dbReference type="NCBI Taxonomy" id="2305909"/>
    <lineage>
        <taxon>Bacteria</taxon>
        <taxon>Pseudomonadati</taxon>
        <taxon>Bacteroidota</taxon>
        <taxon>Sphingobacteriia</taxon>
        <taxon>Sphingobacteriales</taxon>
        <taxon>Sphingobacteriaceae</taxon>
        <taxon>Mucilaginibacter</taxon>
    </lineage>
</organism>
<dbReference type="RefSeq" id="WP_128533751.1">
    <property type="nucleotide sequence ID" value="NZ_SBIW01000003.1"/>
</dbReference>
<evidence type="ECO:0000313" key="3">
    <source>
        <dbReference type="EMBL" id="RWY54316.1"/>
    </source>
</evidence>
<feature type="signal peptide" evidence="2">
    <location>
        <begin position="1"/>
        <end position="20"/>
    </location>
</feature>
<dbReference type="SUPFAM" id="SSF48452">
    <property type="entry name" value="TPR-like"/>
    <property type="match status" value="2"/>
</dbReference>
<dbReference type="Proteomes" id="UP000286701">
    <property type="component" value="Unassembled WGS sequence"/>
</dbReference>
<dbReference type="PROSITE" id="PS50005">
    <property type="entry name" value="TPR"/>
    <property type="match status" value="1"/>
</dbReference>
<comment type="caution">
    <text evidence="3">The sequence shown here is derived from an EMBL/GenBank/DDBJ whole genome shotgun (WGS) entry which is preliminary data.</text>
</comment>
<dbReference type="InterPro" id="IPR019734">
    <property type="entry name" value="TPR_rpt"/>
</dbReference>
<gene>
    <name evidence="3" type="ORF">EPL05_09785</name>
</gene>
<evidence type="ECO:0000313" key="4">
    <source>
        <dbReference type="Proteomes" id="UP000286701"/>
    </source>
</evidence>
<keyword evidence="4" id="KW-1185">Reference proteome</keyword>
<name>A0A3S3Z085_9SPHI</name>
<dbReference type="Pfam" id="PF13432">
    <property type="entry name" value="TPR_16"/>
    <property type="match status" value="1"/>
</dbReference>
<protein>
    <submittedName>
        <fullName evidence="3">Tetratricopeptide repeat protein</fullName>
    </submittedName>
</protein>
<dbReference type="AlphaFoldDB" id="A0A3S3Z085"/>
<dbReference type="Gene3D" id="1.25.40.10">
    <property type="entry name" value="Tetratricopeptide repeat domain"/>
    <property type="match status" value="2"/>
</dbReference>
<dbReference type="OrthoDB" id="739506at2"/>
<dbReference type="InterPro" id="IPR011990">
    <property type="entry name" value="TPR-like_helical_dom_sf"/>
</dbReference>
<accession>A0A3S3Z085</accession>
<keyword evidence="2" id="KW-0732">Signal</keyword>
<evidence type="ECO:0000256" key="1">
    <source>
        <dbReference type="PROSITE-ProRule" id="PRU00339"/>
    </source>
</evidence>
<evidence type="ECO:0000256" key="2">
    <source>
        <dbReference type="SAM" id="SignalP"/>
    </source>
</evidence>
<dbReference type="EMBL" id="SBIW01000003">
    <property type="protein sequence ID" value="RWY54316.1"/>
    <property type="molecule type" value="Genomic_DNA"/>
</dbReference>
<keyword evidence="1" id="KW-0802">TPR repeat</keyword>
<proteinExistence type="predicted"/>
<sequence>MKIKFLMAGLLAFASATTFAQKRELSNAQTEFEKYQAIRQGQLALTSLNNAKTSIDKAATDAKTSTLPQTYALKGAIYATLATLDTVTTTSAPLFATAEEALKKAKETDAKGENKKIIEDGALSLAQYQLSAGVKAYQGAKYDVAYKAFDYYRSISPEDTTAIFYTGLAAYNSKNYPAAIANYSKLVTTKYSNGERIYDELSGMYLVSKDTAGALKSVAEGLVKYPNSSTLRKKEIEIGLQTGKSQEVLSKITAAIANDPKNKALYYYAGLVYSQTGDIAAEKVKTTKDLPGKAALKAKKTENYDKAAEMYKKALEIDPGYFEANLNLGYILLSPAIDSFNAANNLPGTATAQKQYDALMAKSAVQFDVAKPFLQKAVDLKPGSRDALANLITYYRGKKDQPNVDKYTKLMDAAKE</sequence>